<protein>
    <submittedName>
        <fullName evidence="9">Type II and III secretion system protein</fullName>
    </submittedName>
</protein>
<name>A0A1G8AJG3_9PROT</name>
<comment type="subcellular location">
    <subcellularLocation>
        <location evidence="1">Membrane</location>
    </subcellularLocation>
</comment>
<dbReference type="GO" id="GO:0016020">
    <property type="term" value="C:membrane"/>
    <property type="evidence" value="ECO:0007669"/>
    <property type="project" value="UniProtKB-SubCell"/>
</dbReference>
<evidence type="ECO:0000256" key="4">
    <source>
        <dbReference type="PROSITE-ProRule" id="PRU00339"/>
    </source>
</evidence>
<dbReference type="Pfam" id="PF00263">
    <property type="entry name" value="Secretin"/>
    <property type="match status" value="1"/>
</dbReference>
<dbReference type="STRING" id="83401.SAMN05421742_10516"/>
<gene>
    <name evidence="9" type="ORF">SAMN05421742_10516</name>
</gene>
<sequence length="664" mass="72185">MPDQPTPRPATRLLAAALIVLGLGGCLATADGAPTGTPPPLATNTGATSGTTSGDDLGAMIAALEPDGDLEAALKRGVTHLAEGDYTAAGKAFEAGLRLEPANGHLHFLNALSYHLRGRAGEAKMLEFAKAGYRTALRFDESNAMAAYLLGQILFRQRDYVAAQNQFSYALLYDPENPRLLTALAAASYYSRDPETALWAAERAYRLAPEAPASIRTRLFAEAAAGRFDTAPRLLGEYRAAVLDRAGARDRYWADLRLEETDRRLREWEHFHLAASNSSIFGPASSDIVPYPSGPVDESDLDDTPTDQPGTLAPASDPLTEGAGTTDSTDSTQGQDAAAGKSGVRRPRMTNIDVVILRLDEVRAQRKGINLLDGLKTTLGGQLLSFEYSNTQGGAAGNSTSISYNMNPIFSLKGLEYNLNIFNDEMNSAEVLARPSLLATENATSTFFSGGVLHVQLSSNLYDGGLEDINIGITLSVTPRFLDEDTLSIDVKADHEFLEMQAAEVGFTAFSQTTKTSVQAKAVLRFGETLILSGLSQRGNEDSESGVPVLKDIPGIQYLFSSREELETKTSILILLTPHRPRYTEAVMDAEALDSRQDLERVYTDKLKSARRIANTNLNAVISHFNEDSLFYRQFRTGDIELRFFEDDDSIFGAIKRTLGFLYY</sequence>
<dbReference type="InterPro" id="IPR050810">
    <property type="entry name" value="Bact_Secretion_Sys_Channel"/>
</dbReference>
<keyword evidence="2 7" id="KW-0732">Signal</keyword>
<dbReference type="InterPro" id="IPR004846">
    <property type="entry name" value="T2SS/T3SS_dom"/>
</dbReference>
<feature type="domain" description="Type II/III secretion system secretin-like" evidence="8">
    <location>
        <begin position="425"/>
        <end position="579"/>
    </location>
</feature>
<dbReference type="PANTHER" id="PTHR30332:SF24">
    <property type="entry name" value="SECRETIN GSPD-RELATED"/>
    <property type="match status" value="1"/>
</dbReference>
<reference evidence="10" key="1">
    <citation type="submission" date="2016-10" db="EMBL/GenBank/DDBJ databases">
        <authorList>
            <person name="Varghese N."/>
            <person name="Submissions S."/>
        </authorList>
    </citation>
    <scope>NUCLEOTIDE SEQUENCE [LARGE SCALE GENOMIC DNA]</scope>
    <source>
        <strain evidence="10">930I</strain>
    </source>
</reference>
<accession>A0A1G8AJG3</accession>
<evidence type="ECO:0000256" key="7">
    <source>
        <dbReference type="SAM" id="SignalP"/>
    </source>
</evidence>
<dbReference type="PANTHER" id="PTHR30332">
    <property type="entry name" value="PROBABLE GENERAL SECRETION PATHWAY PROTEIN D"/>
    <property type="match status" value="1"/>
</dbReference>
<dbReference type="EMBL" id="FNCV01000005">
    <property type="protein sequence ID" value="SDH21152.1"/>
    <property type="molecule type" value="Genomic_DNA"/>
</dbReference>
<feature type="repeat" description="TPR" evidence="4">
    <location>
        <begin position="144"/>
        <end position="177"/>
    </location>
</feature>
<feature type="compositionally biased region" description="Low complexity" evidence="6">
    <location>
        <begin position="322"/>
        <end position="337"/>
    </location>
</feature>
<keyword evidence="4" id="KW-0802">TPR repeat</keyword>
<keyword evidence="10" id="KW-1185">Reference proteome</keyword>
<keyword evidence="3" id="KW-0472">Membrane</keyword>
<dbReference type="SUPFAM" id="SSF48452">
    <property type="entry name" value="TPR-like"/>
    <property type="match status" value="1"/>
</dbReference>
<dbReference type="OrthoDB" id="9775455at2"/>
<dbReference type="GO" id="GO:0009306">
    <property type="term" value="P:protein secretion"/>
    <property type="evidence" value="ECO:0007669"/>
    <property type="project" value="InterPro"/>
</dbReference>
<evidence type="ECO:0000313" key="10">
    <source>
        <dbReference type="Proteomes" id="UP000217076"/>
    </source>
</evidence>
<evidence type="ECO:0000259" key="8">
    <source>
        <dbReference type="Pfam" id="PF00263"/>
    </source>
</evidence>
<evidence type="ECO:0000256" key="2">
    <source>
        <dbReference type="ARBA" id="ARBA00022729"/>
    </source>
</evidence>
<evidence type="ECO:0000256" key="6">
    <source>
        <dbReference type="SAM" id="MobiDB-lite"/>
    </source>
</evidence>
<evidence type="ECO:0000256" key="1">
    <source>
        <dbReference type="ARBA" id="ARBA00004370"/>
    </source>
</evidence>
<dbReference type="InterPro" id="IPR011990">
    <property type="entry name" value="TPR-like_helical_dom_sf"/>
</dbReference>
<dbReference type="SMART" id="SM00028">
    <property type="entry name" value="TPR"/>
    <property type="match status" value="3"/>
</dbReference>
<evidence type="ECO:0000313" key="9">
    <source>
        <dbReference type="EMBL" id="SDH21152.1"/>
    </source>
</evidence>
<dbReference type="GO" id="GO:0015627">
    <property type="term" value="C:type II protein secretion system complex"/>
    <property type="evidence" value="ECO:0007669"/>
    <property type="project" value="TreeGrafter"/>
</dbReference>
<dbReference type="PROSITE" id="PS50005">
    <property type="entry name" value="TPR"/>
    <property type="match status" value="2"/>
</dbReference>
<proteinExistence type="inferred from homology"/>
<dbReference type="Gene3D" id="1.25.40.1040">
    <property type="match status" value="1"/>
</dbReference>
<feature type="region of interest" description="Disordered" evidence="6">
    <location>
        <begin position="284"/>
        <end position="344"/>
    </location>
</feature>
<organism evidence="9 10">
    <name type="scientific">Roseospirillum parvum</name>
    <dbReference type="NCBI Taxonomy" id="83401"/>
    <lineage>
        <taxon>Bacteria</taxon>
        <taxon>Pseudomonadati</taxon>
        <taxon>Pseudomonadota</taxon>
        <taxon>Alphaproteobacteria</taxon>
        <taxon>Rhodospirillales</taxon>
        <taxon>Rhodospirillaceae</taxon>
        <taxon>Roseospirillum</taxon>
    </lineage>
</organism>
<dbReference type="InterPro" id="IPR019734">
    <property type="entry name" value="TPR_rpt"/>
</dbReference>
<evidence type="ECO:0000256" key="3">
    <source>
        <dbReference type="ARBA" id="ARBA00023136"/>
    </source>
</evidence>
<evidence type="ECO:0000256" key="5">
    <source>
        <dbReference type="RuleBase" id="RU004003"/>
    </source>
</evidence>
<feature type="chain" id="PRO_5011483866" evidence="7">
    <location>
        <begin position="29"/>
        <end position="664"/>
    </location>
</feature>
<feature type="signal peptide" evidence="7">
    <location>
        <begin position="1"/>
        <end position="28"/>
    </location>
</feature>
<feature type="repeat" description="TPR" evidence="4">
    <location>
        <begin position="70"/>
        <end position="103"/>
    </location>
</feature>
<comment type="similarity">
    <text evidence="5">Belongs to the bacterial secretin family.</text>
</comment>
<dbReference type="AlphaFoldDB" id="A0A1G8AJG3"/>
<dbReference type="Proteomes" id="UP000217076">
    <property type="component" value="Unassembled WGS sequence"/>
</dbReference>
<dbReference type="RefSeq" id="WP_092618421.1">
    <property type="nucleotide sequence ID" value="NZ_FNCV01000005.1"/>
</dbReference>